<reference evidence="1" key="2">
    <citation type="submission" date="2020-11" db="EMBL/GenBank/DDBJ databases">
        <authorList>
            <person name="McCartney M.A."/>
            <person name="Auch B."/>
            <person name="Kono T."/>
            <person name="Mallez S."/>
            <person name="Becker A."/>
            <person name="Gohl D.M."/>
            <person name="Silverstein K.A.T."/>
            <person name="Koren S."/>
            <person name="Bechman K.B."/>
            <person name="Herman A."/>
            <person name="Abrahante J.E."/>
            <person name="Garbe J."/>
        </authorList>
    </citation>
    <scope>NUCLEOTIDE SEQUENCE</scope>
    <source>
        <strain evidence="1">Duluth1</strain>
        <tissue evidence="1">Whole animal</tissue>
    </source>
</reference>
<organism evidence="1 2">
    <name type="scientific">Dreissena polymorpha</name>
    <name type="common">Zebra mussel</name>
    <name type="synonym">Mytilus polymorpha</name>
    <dbReference type="NCBI Taxonomy" id="45954"/>
    <lineage>
        <taxon>Eukaryota</taxon>
        <taxon>Metazoa</taxon>
        <taxon>Spiralia</taxon>
        <taxon>Lophotrochozoa</taxon>
        <taxon>Mollusca</taxon>
        <taxon>Bivalvia</taxon>
        <taxon>Autobranchia</taxon>
        <taxon>Heteroconchia</taxon>
        <taxon>Euheterodonta</taxon>
        <taxon>Imparidentia</taxon>
        <taxon>Neoheterodontei</taxon>
        <taxon>Myida</taxon>
        <taxon>Dreissenoidea</taxon>
        <taxon>Dreissenidae</taxon>
        <taxon>Dreissena</taxon>
    </lineage>
</organism>
<sequence>MTETKVLDAGGDPITMIDFGDFRSSLFGHTVEYIRKVNQDLPAFEFLDGDVLLVSYPKAG</sequence>
<accession>A0A9D4N036</accession>
<evidence type="ECO:0000313" key="1">
    <source>
        <dbReference type="EMBL" id="KAH3884839.1"/>
    </source>
</evidence>
<dbReference type="EMBL" id="JAIWYP010000001">
    <property type="protein sequence ID" value="KAH3884839.1"/>
    <property type="molecule type" value="Genomic_DNA"/>
</dbReference>
<dbReference type="Proteomes" id="UP000828390">
    <property type="component" value="Unassembled WGS sequence"/>
</dbReference>
<protein>
    <submittedName>
        <fullName evidence="1">Uncharacterized protein</fullName>
    </submittedName>
</protein>
<reference evidence="1" key="1">
    <citation type="journal article" date="2019" name="bioRxiv">
        <title>The Genome of the Zebra Mussel, Dreissena polymorpha: A Resource for Invasive Species Research.</title>
        <authorList>
            <person name="McCartney M.A."/>
            <person name="Auch B."/>
            <person name="Kono T."/>
            <person name="Mallez S."/>
            <person name="Zhang Y."/>
            <person name="Obille A."/>
            <person name="Becker A."/>
            <person name="Abrahante J.E."/>
            <person name="Garbe J."/>
            <person name="Badalamenti J.P."/>
            <person name="Herman A."/>
            <person name="Mangelson H."/>
            <person name="Liachko I."/>
            <person name="Sullivan S."/>
            <person name="Sone E.D."/>
            <person name="Koren S."/>
            <person name="Silverstein K.A.T."/>
            <person name="Beckman K.B."/>
            <person name="Gohl D.M."/>
        </authorList>
    </citation>
    <scope>NUCLEOTIDE SEQUENCE</scope>
    <source>
        <strain evidence="1">Duluth1</strain>
        <tissue evidence="1">Whole animal</tissue>
    </source>
</reference>
<proteinExistence type="predicted"/>
<evidence type="ECO:0000313" key="2">
    <source>
        <dbReference type="Proteomes" id="UP000828390"/>
    </source>
</evidence>
<comment type="caution">
    <text evidence="1">The sequence shown here is derived from an EMBL/GenBank/DDBJ whole genome shotgun (WGS) entry which is preliminary data.</text>
</comment>
<keyword evidence="2" id="KW-1185">Reference proteome</keyword>
<gene>
    <name evidence="1" type="ORF">DPMN_008824</name>
</gene>
<dbReference type="AlphaFoldDB" id="A0A9D4N036"/>
<name>A0A9D4N036_DREPO</name>